<dbReference type="GO" id="GO:0005829">
    <property type="term" value="C:cytosol"/>
    <property type="evidence" value="ECO:0007669"/>
    <property type="project" value="TreeGrafter"/>
</dbReference>
<dbReference type="PATRIC" id="fig|1268236.3.peg.2855"/>
<evidence type="ECO:0000256" key="9">
    <source>
        <dbReference type="ARBA" id="ARBA00050729"/>
    </source>
</evidence>
<dbReference type="GO" id="GO:0008673">
    <property type="term" value="F:2-dehydro-3-deoxygluconokinase activity"/>
    <property type="evidence" value="ECO:0007669"/>
    <property type="project" value="UniProtKB-EC"/>
</dbReference>
<evidence type="ECO:0000256" key="3">
    <source>
        <dbReference type="ARBA" id="ARBA00022741"/>
    </source>
</evidence>
<evidence type="ECO:0000256" key="10">
    <source>
        <dbReference type="ARBA" id="ARBA00054997"/>
    </source>
</evidence>
<evidence type="ECO:0000313" key="16">
    <source>
        <dbReference type="EMBL" id="EOD54411.1"/>
    </source>
</evidence>
<evidence type="ECO:0000256" key="6">
    <source>
        <dbReference type="ARBA" id="ARBA00023277"/>
    </source>
</evidence>
<dbReference type="InterPro" id="IPR011611">
    <property type="entry name" value="PfkB_dom"/>
</dbReference>
<dbReference type="PROSITE" id="PS00584">
    <property type="entry name" value="PFKB_KINASES_2"/>
    <property type="match status" value="1"/>
</dbReference>
<dbReference type="InterPro" id="IPR002173">
    <property type="entry name" value="Carboh/pur_kinase_PfkB_CS"/>
</dbReference>
<evidence type="ECO:0000256" key="4">
    <source>
        <dbReference type="ARBA" id="ARBA00022777"/>
    </source>
</evidence>
<dbReference type="Proteomes" id="UP000013526">
    <property type="component" value="Unassembled WGS sequence"/>
</dbReference>
<dbReference type="GO" id="GO:0019698">
    <property type="term" value="P:D-galacturonate catabolic process"/>
    <property type="evidence" value="ECO:0007669"/>
    <property type="project" value="TreeGrafter"/>
</dbReference>
<keyword evidence="17" id="KW-1185">Reference proteome</keyword>
<dbReference type="InterPro" id="IPR029056">
    <property type="entry name" value="Ribokinase-like"/>
</dbReference>
<dbReference type="FunFam" id="3.40.1190.20:FF:000011">
    <property type="entry name" value="2-dehydro-3-deoxygluconokinase, putative"/>
    <property type="match status" value="1"/>
</dbReference>
<accession>R1H1B6</accession>
<dbReference type="InterPro" id="IPR050306">
    <property type="entry name" value="PfkB_Carbo_kinase"/>
</dbReference>
<feature type="domain" description="Carbohydrate kinase PfkB" evidence="15">
    <location>
        <begin position="6"/>
        <end position="312"/>
    </location>
</feature>
<dbReference type="Pfam" id="PF00294">
    <property type="entry name" value="PfkB"/>
    <property type="match status" value="1"/>
</dbReference>
<evidence type="ECO:0000256" key="13">
    <source>
        <dbReference type="ARBA" id="ARBA00075711"/>
    </source>
</evidence>
<dbReference type="EMBL" id="AQGQ01000109">
    <property type="protein sequence ID" value="EOD54411.1"/>
    <property type="molecule type" value="Genomic_DNA"/>
</dbReference>
<gene>
    <name evidence="16" type="ORF">G113_14531</name>
</gene>
<dbReference type="GO" id="GO:0006974">
    <property type="term" value="P:DNA damage response"/>
    <property type="evidence" value="ECO:0007669"/>
    <property type="project" value="TreeGrafter"/>
</dbReference>
<dbReference type="GO" id="GO:0042840">
    <property type="term" value="P:D-glucuronate catabolic process"/>
    <property type="evidence" value="ECO:0007669"/>
    <property type="project" value="TreeGrafter"/>
</dbReference>
<evidence type="ECO:0000313" key="17">
    <source>
        <dbReference type="Proteomes" id="UP000013526"/>
    </source>
</evidence>
<evidence type="ECO:0000256" key="5">
    <source>
        <dbReference type="ARBA" id="ARBA00022840"/>
    </source>
</evidence>
<dbReference type="EC" id="2.7.1.45" evidence="11"/>
<keyword evidence="4" id="KW-0418">Kinase</keyword>
<organism evidence="16 17">
    <name type="scientific">Aeromonas molluscorum 848</name>
    <dbReference type="NCBI Taxonomy" id="1268236"/>
    <lineage>
        <taxon>Bacteria</taxon>
        <taxon>Pseudomonadati</taxon>
        <taxon>Pseudomonadota</taxon>
        <taxon>Gammaproteobacteria</taxon>
        <taxon>Aeromonadales</taxon>
        <taxon>Aeromonadaceae</taxon>
        <taxon>Aeromonas</taxon>
    </lineage>
</organism>
<comment type="caution">
    <text evidence="16">The sequence shown here is derived from an EMBL/GenBank/DDBJ whole genome shotgun (WGS) entry which is preliminary data.</text>
</comment>
<dbReference type="AlphaFoldDB" id="R1H1B6"/>
<keyword evidence="6" id="KW-0119">Carbohydrate metabolism</keyword>
<name>R1H1B6_9GAMM</name>
<comment type="catalytic activity">
    <reaction evidence="9">
        <text>2-dehydro-3-deoxy-D-gluconate + ATP = 2-dehydro-3-deoxy-6-phospho-D-gluconate + ADP + H(+)</text>
        <dbReference type="Rhea" id="RHEA:14797"/>
        <dbReference type="ChEBI" id="CHEBI:15378"/>
        <dbReference type="ChEBI" id="CHEBI:30616"/>
        <dbReference type="ChEBI" id="CHEBI:57569"/>
        <dbReference type="ChEBI" id="CHEBI:57990"/>
        <dbReference type="ChEBI" id="CHEBI:456216"/>
        <dbReference type="EC" id="2.7.1.45"/>
    </reaction>
</comment>
<comment type="pathway">
    <text evidence="7">Carbohydrate acid metabolism; 2-dehydro-3-deoxy-D-gluconate degradation; D-glyceraldehyde 3-phosphate and pyruvate from 2-dehydro-3-deoxy-D-gluconate: step 1/2.</text>
</comment>
<evidence type="ECO:0000256" key="11">
    <source>
        <dbReference type="ARBA" id="ARBA00066369"/>
    </source>
</evidence>
<proteinExistence type="inferred from homology"/>
<comment type="function">
    <text evidence="10">Catalyzes the phosphorylation of 2-keto-3-deoxygluconate (KDG) to produce 2-keto-3-deoxy-6-phosphogluconate (KDPG).</text>
</comment>
<dbReference type="Gene3D" id="3.40.1190.20">
    <property type="match status" value="1"/>
</dbReference>
<evidence type="ECO:0000259" key="15">
    <source>
        <dbReference type="Pfam" id="PF00294"/>
    </source>
</evidence>
<keyword evidence="5" id="KW-0067">ATP-binding</keyword>
<dbReference type="PANTHER" id="PTHR43085:SF15">
    <property type="entry name" value="2-DEHYDRO-3-DEOXYGLUCONOKINASE"/>
    <property type="match status" value="1"/>
</dbReference>
<comment type="similarity">
    <text evidence="1">Belongs to the carbohydrate kinase PfkB family.</text>
</comment>
<evidence type="ECO:0000256" key="14">
    <source>
        <dbReference type="ARBA" id="ARBA00080545"/>
    </source>
</evidence>
<keyword evidence="3" id="KW-0547">Nucleotide-binding</keyword>
<keyword evidence="2" id="KW-0808">Transferase</keyword>
<sequence>MTMTRQIAVIGECMVELRRAAQGLLAQGFGGDTLNTALYLARLGQLEDQPLGSQALQVRYVTALGQDGLSSQMLSAWQAAGVNTDWVQRLADKVPGLYLIDTAANGERSFTYWRNDAAARYWLEREPADAILAALGQCELIYLSGISLAILPAASRQRLMTALAKARAQGARLVFDNNYRPRLWADQDTARAAYAAMLAQTDIALLTQDDEVALWEDPSLEQTIVRTQDLGVAEIVIKRGAEPCLIVTAQQRSEVAATRLDPALVVDTTAAGDSFSAGYLAARLQGSDTTAAAHAGHRLAATVIQYPGAIIPPSHMPQSPCH</sequence>
<evidence type="ECO:0000256" key="7">
    <source>
        <dbReference type="ARBA" id="ARBA00043951"/>
    </source>
</evidence>
<dbReference type="CDD" id="cd01166">
    <property type="entry name" value="KdgK"/>
    <property type="match status" value="1"/>
</dbReference>
<reference evidence="16 17" key="1">
    <citation type="journal article" date="2013" name="Genome Announc.">
        <title>Draft Genome Sequence of Aeromonas molluscorum Strain 848TT, Isolated from Bivalve Molluscs.</title>
        <authorList>
            <person name="Spataro N."/>
            <person name="Farfan M."/>
            <person name="Albarral V."/>
            <person name="Sanglas A."/>
            <person name="Loren J.G."/>
            <person name="Fuste M.C."/>
            <person name="Bosch E."/>
        </authorList>
    </citation>
    <scope>NUCLEOTIDE SEQUENCE [LARGE SCALE GENOMIC DNA]</scope>
    <source>
        <strain evidence="16 17">848</strain>
    </source>
</reference>
<dbReference type="GO" id="GO:0005524">
    <property type="term" value="F:ATP binding"/>
    <property type="evidence" value="ECO:0007669"/>
    <property type="project" value="UniProtKB-KW"/>
</dbReference>
<evidence type="ECO:0000256" key="2">
    <source>
        <dbReference type="ARBA" id="ARBA00022679"/>
    </source>
</evidence>
<evidence type="ECO:0000256" key="8">
    <source>
        <dbReference type="ARBA" id="ARBA00044254"/>
    </source>
</evidence>
<evidence type="ECO:0000256" key="1">
    <source>
        <dbReference type="ARBA" id="ARBA00010688"/>
    </source>
</evidence>
<evidence type="ECO:0000256" key="12">
    <source>
        <dbReference type="ARBA" id="ARBA00067931"/>
    </source>
</evidence>
<dbReference type="SUPFAM" id="SSF53613">
    <property type="entry name" value="Ribokinase-like"/>
    <property type="match status" value="1"/>
</dbReference>
<dbReference type="PANTHER" id="PTHR43085">
    <property type="entry name" value="HEXOKINASE FAMILY MEMBER"/>
    <property type="match status" value="1"/>
</dbReference>
<protein>
    <recommendedName>
        <fullName evidence="12">2-dehydro-3-deoxygluconokinase</fullName>
        <ecNumber evidence="11">2.7.1.45</ecNumber>
    </recommendedName>
    <alternativeName>
        <fullName evidence="13">2-keto-3-deoxygluconokinase</fullName>
    </alternativeName>
    <alternativeName>
        <fullName evidence="14">3-deoxy-2-oxo-D-gluconate kinase</fullName>
    </alternativeName>
    <alternativeName>
        <fullName evidence="8">KDG kinase</fullName>
    </alternativeName>
</protein>